<gene>
    <name evidence="2" type="ORF">OJ254_04730</name>
</gene>
<evidence type="ECO:0000256" key="1">
    <source>
        <dbReference type="SAM" id="MobiDB-lite"/>
    </source>
</evidence>
<dbReference type="Proteomes" id="UP001164959">
    <property type="component" value="Chromosome"/>
</dbReference>
<name>A0ABY6P8S3_9ACTN</name>
<dbReference type="EMBL" id="CP110636">
    <property type="protein sequence ID" value="UZJ29870.1"/>
    <property type="molecule type" value="Genomic_DNA"/>
</dbReference>
<feature type="compositionally biased region" description="Basic and acidic residues" evidence="1">
    <location>
        <begin position="24"/>
        <end position="37"/>
    </location>
</feature>
<organism evidence="2 3">
    <name type="scientific">Streptomyces endophytica</name>
    <dbReference type="NCBI Taxonomy" id="2991496"/>
    <lineage>
        <taxon>Bacteria</taxon>
        <taxon>Bacillati</taxon>
        <taxon>Actinomycetota</taxon>
        <taxon>Actinomycetes</taxon>
        <taxon>Kitasatosporales</taxon>
        <taxon>Streptomycetaceae</taxon>
        <taxon>Streptomyces</taxon>
    </lineage>
</organism>
<protein>
    <recommendedName>
        <fullName evidence="4">Lipoprotein</fullName>
    </recommendedName>
</protein>
<accession>A0ABY6P8S3</accession>
<proteinExistence type="predicted"/>
<evidence type="ECO:0000313" key="2">
    <source>
        <dbReference type="EMBL" id="UZJ29870.1"/>
    </source>
</evidence>
<reference evidence="2" key="1">
    <citation type="submission" date="2022-11" db="EMBL/GenBank/DDBJ databases">
        <title>Identification and genomic analyses of a novel endophytic actinobacterium Streptomyces endophytica sp. nov. with potential for biocontrol of Yam anthracnose.</title>
        <authorList>
            <person name="Huang X."/>
        </authorList>
    </citation>
    <scope>NUCLEOTIDE SEQUENCE</scope>
    <source>
        <strain evidence="2">HNM0140</strain>
    </source>
</reference>
<dbReference type="RefSeq" id="WP_265361375.1">
    <property type="nucleotide sequence ID" value="NZ_CP110636.1"/>
</dbReference>
<evidence type="ECO:0000313" key="3">
    <source>
        <dbReference type="Proteomes" id="UP001164959"/>
    </source>
</evidence>
<sequence length="249" mass="25358">MDGEPVGCLDREPVGHLDGQLVGRLDREPVGRLDEGPTGRPAGRRAGRGWRRAAGAVALLTLAATGCGIRGTSVPVDAGGAPARVSCKAPAGEAAPGEGTQATLYLVCGSALAQVQRTVTPAKGAAGTDVRLRTARALLRSLQQPPSPDEEKAGFSSALPADLKVEGPHPGDPADALRLSLPPDDLPSFALAQLVCTFGASPALGRTHAAVLSGPDHTTPHRYDCSADVLSNPDIAEHAGWGDTLTGRG</sequence>
<keyword evidence="3" id="KW-1185">Reference proteome</keyword>
<feature type="region of interest" description="Disordered" evidence="1">
    <location>
        <begin position="19"/>
        <end position="48"/>
    </location>
</feature>
<evidence type="ECO:0008006" key="4">
    <source>
        <dbReference type="Google" id="ProtNLM"/>
    </source>
</evidence>